<feature type="transmembrane region" description="Helical" evidence="1">
    <location>
        <begin position="75"/>
        <end position="94"/>
    </location>
</feature>
<dbReference type="InterPro" id="IPR036938">
    <property type="entry name" value="PAP2/HPO_sf"/>
</dbReference>
<keyword evidence="4" id="KW-1185">Reference proteome</keyword>
<feature type="transmembrane region" description="Helical" evidence="1">
    <location>
        <begin position="42"/>
        <end position="63"/>
    </location>
</feature>
<dbReference type="OrthoDB" id="8590768at2"/>
<comment type="caution">
    <text evidence="3">The sequence shown here is derived from an EMBL/GenBank/DDBJ whole genome shotgun (WGS) entry which is preliminary data.</text>
</comment>
<dbReference type="RefSeq" id="WP_057648656.1">
    <property type="nucleotide sequence ID" value="NZ_LLXU01000120.1"/>
</dbReference>
<dbReference type="InterPro" id="IPR000326">
    <property type="entry name" value="PAP2/HPO"/>
</dbReference>
<evidence type="ECO:0000259" key="2">
    <source>
        <dbReference type="Pfam" id="PF01569"/>
    </source>
</evidence>
<keyword evidence="1" id="KW-0812">Transmembrane</keyword>
<evidence type="ECO:0000256" key="1">
    <source>
        <dbReference type="SAM" id="Phobius"/>
    </source>
</evidence>
<dbReference type="Pfam" id="PF01569">
    <property type="entry name" value="PAP2"/>
    <property type="match status" value="1"/>
</dbReference>
<dbReference type="EMBL" id="LLXU01000120">
    <property type="protein sequence ID" value="KRG38429.1"/>
    <property type="molecule type" value="Genomic_DNA"/>
</dbReference>
<sequence>MMFWDWRWFVVPGSALCVLPLVLLFGAALWPQVEARQAVLRWWAAVAVGVLLAAGSKIAFYGWGTGVRAWDLTCFSGHTVLGFSLWPVAVAVLVPARQLRLRQLAVLAGVVFALLIAISRVKLRAHPVSEVIAGVMLGGVVAAIGLHALWRHAFAPRITGTVFALLVLGAGLYALPGWRFPMLPTERWLARTGAALAGRDAPVDRRRWRDVSILSPATETSLSR</sequence>
<dbReference type="Proteomes" id="UP000051802">
    <property type="component" value="Unassembled WGS sequence"/>
</dbReference>
<keyword evidence="1" id="KW-1133">Transmembrane helix</keyword>
<reference evidence="3 4" key="1">
    <citation type="submission" date="2015-10" db="EMBL/GenBank/DDBJ databases">
        <title>Genome sequencing and analysis of members of genus Stenotrophomonas.</title>
        <authorList>
            <person name="Patil P.P."/>
            <person name="Midha S."/>
            <person name="Patil P.B."/>
        </authorList>
    </citation>
    <scope>NUCLEOTIDE SEQUENCE [LARGE SCALE GENOMIC DNA]</scope>
    <source>
        <strain evidence="3 4">JCM 16536</strain>
    </source>
</reference>
<feature type="transmembrane region" description="Helical" evidence="1">
    <location>
        <begin position="131"/>
        <end position="150"/>
    </location>
</feature>
<organism evidence="3 4">
    <name type="scientific">Stenotrophomonas panacihumi</name>
    <dbReference type="NCBI Taxonomy" id="676599"/>
    <lineage>
        <taxon>Bacteria</taxon>
        <taxon>Pseudomonadati</taxon>
        <taxon>Pseudomonadota</taxon>
        <taxon>Gammaproteobacteria</taxon>
        <taxon>Lysobacterales</taxon>
        <taxon>Lysobacteraceae</taxon>
        <taxon>Stenotrophomonas</taxon>
    </lineage>
</organism>
<proteinExistence type="predicted"/>
<evidence type="ECO:0000313" key="3">
    <source>
        <dbReference type="EMBL" id="KRG38429.1"/>
    </source>
</evidence>
<name>A0A0Q9ZZT3_9GAMM</name>
<feature type="transmembrane region" description="Helical" evidence="1">
    <location>
        <begin position="101"/>
        <end position="119"/>
    </location>
</feature>
<evidence type="ECO:0000313" key="4">
    <source>
        <dbReference type="Proteomes" id="UP000051802"/>
    </source>
</evidence>
<dbReference type="Gene3D" id="1.20.144.10">
    <property type="entry name" value="Phosphatidic acid phosphatase type 2/haloperoxidase"/>
    <property type="match status" value="1"/>
</dbReference>
<feature type="transmembrane region" description="Helical" evidence="1">
    <location>
        <begin position="6"/>
        <end position="30"/>
    </location>
</feature>
<feature type="domain" description="Phosphatidic acid phosphatase type 2/haloperoxidase" evidence="2">
    <location>
        <begin position="76"/>
        <end position="151"/>
    </location>
</feature>
<dbReference type="SUPFAM" id="SSF48317">
    <property type="entry name" value="Acid phosphatase/Vanadium-dependent haloperoxidase"/>
    <property type="match status" value="1"/>
</dbReference>
<dbReference type="STRING" id="676599.ARC20_01865"/>
<gene>
    <name evidence="3" type="ORF">ARC20_01865</name>
</gene>
<accession>A0A0Q9ZZT3</accession>
<keyword evidence="1" id="KW-0472">Membrane</keyword>
<protein>
    <recommendedName>
        <fullName evidence="2">Phosphatidic acid phosphatase type 2/haloperoxidase domain-containing protein</fullName>
    </recommendedName>
</protein>
<feature type="transmembrane region" description="Helical" evidence="1">
    <location>
        <begin position="162"/>
        <end position="180"/>
    </location>
</feature>
<dbReference type="AlphaFoldDB" id="A0A0Q9ZZT3"/>